<feature type="compositionally biased region" description="Acidic residues" evidence="1">
    <location>
        <begin position="1629"/>
        <end position="1643"/>
    </location>
</feature>
<feature type="compositionally biased region" description="Acidic residues" evidence="1">
    <location>
        <begin position="734"/>
        <end position="745"/>
    </location>
</feature>
<feature type="compositionally biased region" description="Basic and acidic residues" evidence="1">
    <location>
        <begin position="122"/>
        <end position="154"/>
    </location>
</feature>
<feature type="region of interest" description="Disordered" evidence="1">
    <location>
        <begin position="1096"/>
        <end position="1454"/>
    </location>
</feature>
<feature type="compositionally biased region" description="Low complexity" evidence="1">
    <location>
        <begin position="1692"/>
        <end position="1724"/>
    </location>
</feature>
<feature type="compositionally biased region" description="Basic and acidic residues" evidence="1">
    <location>
        <begin position="1352"/>
        <end position="1366"/>
    </location>
</feature>
<feature type="compositionally biased region" description="Low complexity" evidence="1">
    <location>
        <begin position="247"/>
        <end position="256"/>
    </location>
</feature>
<feature type="region of interest" description="Disordered" evidence="1">
    <location>
        <begin position="606"/>
        <end position="631"/>
    </location>
</feature>
<feature type="compositionally biased region" description="Basic and acidic residues" evidence="1">
    <location>
        <begin position="949"/>
        <end position="965"/>
    </location>
</feature>
<feature type="compositionally biased region" description="Basic and acidic residues" evidence="1">
    <location>
        <begin position="162"/>
        <end position="171"/>
    </location>
</feature>
<feature type="compositionally biased region" description="Acidic residues" evidence="1">
    <location>
        <begin position="1334"/>
        <end position="1343"/>
    </location>
</feature>
<feature type="compositionally biased region" description="Polar residues" evidence="1">
    <location>
        <begin position="850"/>
        <end position="866"/>
    </location>
</feature>
<feature type="region of interest" description="Disordered" evidence="1">
    <location>
        <begin position="1046"/>
        <end position="1068"/>
    </location>
</feature>
<feature type="region of interest" description="Disordered" evidence="1">
    <location>
        <begin position="1"/>
        <end position="55"/>
    </location>
</feature>
<feature type="region of interest" description="Disordered" evidence="1">
    <location>
        <begin position="68"/>
        <end position="100"/>
    </location>
</feature>
<dbReference type="OrthoDB" id="2530500at2759"/>
<organism evidence="2">
    <name type="scientific">Rhodotorula toruloides</name>
    <name type="common">Yeast</name>
    <name type="synonym">Rhodosporidium toruloides</name>
    <dbReference type="NCBI Taxonomy" id="5286"/>
    <lineage>
        <taxon>Eukaryota</taxon>
        <taxon>Fungi</taxon>
        <taxon>Dikarya</taxon>
        <taxon>Basidiomycota</taxon>
        <taxon>Pucciniomycotina</taxon>
        <taxon>Microbotryomycetes</taxon>
        <taxon>Sporidiobolales</taxon>
        <taxon>Sporidiobolaceae</taxon>
        <taxon>Rhodotorula</taxon>
    </lineage>
</organism>
<sequence length="1938" mass="206880">MSTSGAPGGNRRATQPPLDGPSLATPHRSPFPTSLRPSLFHARPTPLSATYSPVSSVATPVTLAAAAHLQAPHNTPSSAFSSRTTSAPAKNPFERLPASSFDSFVSSVTRRIKSALEPGELPSERRRREREEREREREKARREREEARRRKQEEDVFGEIRALGEEMRVEDAAAGDLPEEQFNSTDFADRSPNHEGAAVSDLSPRPHSPSSVVYGHMPSDISLPSTSVSTAPSVAPQDEDEDVLVLSSSAESSTRSTPQPEMREVRLGSSHSLFVARATASVSSDDDRGGAAHDTGRDESFGLETGPEDDEEERPAPFDRFDEPMADERRDARDEDAPLVLQEDEFDVDAIGEGVEAEEKADVEEDELDIGEEDDITGEDEELARAEARASQSLEREDAEIAEDTPYYRDPFDRPILYAQPTAGENDDEGDVLDYVEDVPAPLDENPRARLESPVDLAADKGQVGEEAIESEGNEGEDYGLGEDVCEADGVFGTREEEEEEEASRSPSPHRPSVTETIELGSSSDEETAHATRQPRPATQDADDRFAEVPQLATYGAEVVESREPFAFKADIDVADYSVDSVRAGGRVEESQAEALEAVHVSGRLSPRLTPDRLPAAINDQDAFSADTTITDAQEDRFEKDRFEEEQVEMVEQQIVEADEGREFFGENTPGDEVEQGGEISEDDEEMENVQVPGRHNPLEALYADEDSEDLGPSIPYEIKGKGRAPPQALEATDSGDEISDDDSDSSIATITSENVDFAIADWMKWAPRIKEYDDDQLAEKIFTLSAQLELAMDVESPRQHLIAQQLSDFHSELARRMPPDDEDEVLEPSRHVDSADDAALVADDEQDGEVSTTSPDRSAFQQDSASPEPIDANAASQAAAQLDAIASNLVDLFDRGEPSLVQVPQDALAASEEPRIDAAKAVDGLVEPDRASSPAAGADNHRALSPGIDEHEGMETSAEARERATPAVKLAEDSSIQLGEAASVILAPPETAMISTSAASSSGALQRSAPFRTLQHPAFSSHFGEESGPQPDFASRVRYEMPPTIHRVNSPARSDSAGPDLPQDGSIRIGVTDEEMLDASLVGRHVPLWQAEAATSAAVRQQEDGGFHSTSGGLLVIDDDAEAGQTPSPPRPQTPVPAVTASKPAGATPPPADQLDDVPTIIDGVAPPQNFDIVPAPLPRSPSPVAHTTSAAHRHVASSLKAAADEESPAPPADAPMSTPASLAKTDSAEDLDHTHLQSEIGPQPAFDSRVRYEAPPAIHSVDSPVHDDDGDSEAREDGAVRVGLSDEELQDAMLAGSAPRLATTDNLLEHDVQEQRDTDVEAERASAGLVVIDDDAAEDEQTQQPLSDLHPADRVEPSEDKGHELGASPPPSASVDAQPPVVDGTAPPQNPALLPSTVPRETGLGDFVAFGDTDEDEHDADELSAADEAGPSLEAPKSPGDTASHVLGLPAGEETVVVSNSAETSDDSDEEGVIAVRAAPRSFDLGAQAANRSVAEQAVESAAEVDIAQQEQVDIFQQEPTLQPEYARPDAEQSVAGKIAVKNVVEPGEWNRHDPIEFGTASAGEFASVDVDVALEDEQQVLRSNEVLDDAPIEVVDGSAAFANGSSPPPAFIEPDEAVLPRHAEQDDGNLDEGESTDEEQLVISLVGSSGRNGASREASLGKEDAGGGSASSSTVTAAHQSPSLPGKIPQRLRLSTPLRRSSRLSLPPSPAASTPTQPTSTIRRSRTAEEASSTSTNLPSPAKRQRVTDPPKSQDAPSSASSRSTGARLHQHRHRPTSAATPGANGVSPPLTRSRCHFSRLRISSREDPSAPPYLFNVPTCALASDYAQETMRRFHVENLGDVPDSDDCEGIQLGGQTPSDANAAEVMESRHSALVPHEDVLDAVRRIAGSELWDEGACEVLPREEVEGRVLRGGKRASTGASSAAAEAGKRRKT</sequence>
<feature type="compositionally biased region" description="Low complexity" evidence="1">
    <location>
        <begin position="1753"/>
        <end position="1770"/>
    </location>
</feature>
<gene>
    <name evidence="2" type="ORF">RHTO0S_12e01552g</name>
</gene>
<feature type="region of interest" description="Disordered" evidence="1">
    <location>
        <begin position="1915"/>
        <end position="1938"/>
    </location>
</feature>
<feature type="compositionally biased region" description="Acidic residues" evidence="1">
    <location>
        <begin position="1414"/>
        <end position="1427"/>
    </location>
</feature>
<proteinExistence type="predicted"/>
<feature type="compositionally biased region" description="Acidic residues" evidence="1">
    <location>
        <begin position="467"/>
        <end position="487"/>
    </location>
</feature>
<protein>
    <submittedName>
        <fullName evidence="2">RHTO0S12e01552g1_1</fullName>
    </submittedName>
</protein>
<name>A0A061B8F5_RHOTO</name>
<accession>A0A061B8F5</accession>
<feature type="compositionally biased region" description="Acidic residues" evidence="1">
    <location>
        <begin position="342"/>
        <end position="382"/>
    </location>
</feature>
<feature type="compositionally biased region" description="Basic and acidic residues" evidence="1">
    <location>
        <begin position="1309"/>
        <end position="1326"/>
    </location>
</feature>
<evidence type="ECO:0000313" key="2">
    <source>
        <dbReference type="EMBL" id="CDR46202.1"/>
    </source>
</evidence>
<feature type="compositionally biased region" description="Basic and acidic residues" evidence="1">
    <location>
        <begin position="285"/>
        <end position="300"/>
    </location>
</feature>
<feature type="region of interest" description="Disordered" evidence="1">
    <location>
        <begin position="1601"/>
        <end position="1796"/>
    </location>
</feature>
<feature type="compositionally biased region" description="Acidic residues" evidence="1">
    <location>
        <begin position="670"/>
        <end position="688"/>
    </location>
</feature>
<feature type="compositionally biased region" description="Polar residues" evidence="1">
    <location>
        <begin position="222"/>
        <end position="232"/>
    </location>
</feature>
<feature type="compositionally biased region" description="Acidic residues" evidence="1">
    <location>
        <begin position="425"/>
        <end position="437"/>
    </location>
</feature>
<feature type="region of interest" description="Disordered" evidence="1">
    <location>
        <begin position="658"/>
        <end position="748"/>
    </location>
</feature>
<feature type="compositionally biased region" description="Polar residues" evidence="1">
    <location>
        <begin position="514"/>
        <end position="523"/>
    </location>
</feature>
<feature type="region of interest" description="Disordered" evidence="1">
    <location>
        <begin position="112"/>
        <end position="550"/>
    </location>
</feature>
<feature type="compositionally biased region" description="Polar residues" evidence="1">
    <location>
        <begin position="72"/>
        <end position="88"/>
    </location>
</feature>
<feature type="region of interest" description="Disordered" evidence="1">
    <location>
        <begin position="817"/>
        <end position="877"/>
    </location>
</feature>
<feature type="compositionally biased region" description="Basic and acidic residues" evidence="1">
    <location>
        <begin position="314"/>
        <end position="336"/>
    </location>
</feature>
<feature type="compositionally biased region" description="Low complexity" evidence="1">
    <location>
        <begin position="1920"/>
        <end position="1931"/>
    </location>
</feature>
<feature type="region of interest" description="Disordered" evidence="1">
    <location>
        <begin position="929"/>
        <end position="969"/>
    </location>
</feature>
<feature type="compositionally biased region" description="Basic and acidic residues" evidence="1">
    <location>
        <begin position="1228"/>
        <end position="1238"/>
    </location>
</feature>
<evidence type="ECO:0000256" key="1">
    <source>
        <dbReference type="SAM" id="MobiDB-lite"/>
    </source>
</evidence>
<reference evidence="2" key="1">
    <citation type="journal article" date="2014" name="Genome Announc.">
        <title>Draft genome sequence of Rhodosporidium toruloides CECT1137, an oleaginous yeast of biotechnological interest.</title>
        <authorList>
            <person name="Morin N."/>
            <person name="Calcas X."/>
            <person name="Devillers H."/>
            <person name="Durrens P."/>
            <person name="Sherman D.J."/>
            <person name="Nicaud J.-M."/>
            <person name="Neuveglise C."/>
        </authorList>
    </citation>
    <scope>NUCLEOTIDE SEQUENCE</scope>
    <source>
        <strain evidence="2">CECT1137</strain>
    </source>
</reference>
<feature type="compositionally biased region" description="Basic and acidic residues" evidence="1">
    <location>
        <begin position="1266"/>
        <end position="1281"/>
    </location>
</feature>
<dbReference type="EMBL" id="LK052947">
    <property type="protein sequence ID" value="CDR46202.1"/>
    <property type="molecule type" value="Genomic_DNA"/>
</dbReference>